<organism evidence="1 2">
    <name type="scientific">Hyaloperonospora arabidopsidis (strain Emoy2)</name>
    <name type="common">Downy mildew agent</name>
    <name type="synonym">Peronospora arabidopsidis</name>
    <dbReference type="NCBI Taxonomy" id="559515"/>
    <lineage>
        <taxon>Eukaryota</taxon>
        <taxon>Sar</taxon>
        <taxon>Stramenopiles</taxon>
        <taxon>Oomycota</taxon>
        <taxon>Peronosporomycetes</taxon>
        <taxon>Peronosporales</taxon>
        <taxon>Peronosporaceae</taxon>
        <taxon>Hyaloperonospora</taxon>
    </lineage>
</organism>
<dbReference type="Proteomes" id="UP000011713">
    <property type="component" value="Unassembled WGS sequence"/>
</dbReference>
<evidence type="ECO:0000313" key="2">
    <source>
        <dbReference type="Proteomes" id="UP000011713"/>
    </source>
</evidence>
<protein>
    <submittedName>
        <fullName evidence="1">Uncharacterized protein</fullName>
    </submittedName>
</protein>
<dbReference type="AlphaFoldDB" id="M4C238"/>
<sequence>MDSNRGGGLPGGSAAGVLRLHSQGEVCHASLQLQPRLETSTDVANLWGLNSLPAHTLSLL</sequence>
<dbReference type="VEuPathDB" id="FungiDB:HpaG813153"/>
<name>M4C238_HYAAE</name>
<dbReference type="EnsemblProtists" id="HpaT813153">
    <property type="protein sequence ID" value="HpaP813153"/>
    <property type="gene ID" value="HpaG813153"/>
</dbReference>
<dbReference type="InParanoid" id="M4C238"/>
<reference evidence="1" key="2">
    <citation type="submission" date="2015-06" db="UniProtKB">
        <authorList>
            <consortium name="EnsemblProtists"/>
        </authorList>
    </citation>
    <scope>IDENTIFICATION</scope>
    <source>
        <strain evidence="1">Emoy2</strain>
    </source>
</reference>
<keyword evidence="2" id="KW-1185">Reference proteome</keyword>
<dbReference type="HOGENOM" id="CLU_2946572_0_0_1"/>
<accession>M4C238</accession>
<evidence type="ECO:0000313" key="1">
    <source>
        <dbReference type="EnsemblProtists" id="HpaP813153"/>
    </source>
</evidence>
<dbReference type="EMBL" id="JH598113">
    <property type="status" value="NOT_ANNOTATED_CDS"/>
    <property type="molecule type" value="Genomic_DNA"/>
</dbReference>
<proteinExistence type="predicted"/>
<reference evidence="2" key="1">
    <citation type="journal article" date="2010" name="Science">
        <title>Signatures of adaptation to obligate biotrophy in the Hyaloperonospora arabidopsidis genome.</title>
        <authorList>
            <person name="Baxter L."/>
            <person name="Tripathy S."/>
            <person name="Ishaque N."/>
            <person name="Boot N."/>
            <person name="Cabral A."/>
            <person name="Kemen E."/>
            <person name="Thines M."/>
            <person name="Ah-Fong A."/>
            <person name="Anderson R."/>
            <person name="Badejoko W."/>
            <person name="Bittner-Eddy P."/>
            <person name="Boore J.L."/>
            <person name="Chibucos M.C."/>
            <person name="Coates M."/>
            <person name="Dehal P."/>
            <person name="Delehaunty K."/>
            <person name="Dong S."/>
            <person name="Downton P."/>
            <person name="Dumas B."/>
            <person name="Fabro G."/>
            <person name="Fronick C."/>
            <person name="Fuerstenberg S.I."/>
            <person name="Fulton L."/>
            <person name="Gaulin E."/>
            <person name="Govers F."/>
            <person name="Hughes L."/>
            <person name="Humphray S."/>
            <person name="Jiang R.H."/>
            <person name="Judelson H."/>
            <person name="Kamoun S."/>
            <person name="Kyung K."/>
            <person name="Meijer H."/>
            <person name="Minx P."/>
            <person name="Morris P."/>
            <person name="Nelson J."/>
            <person name="Phuntumart V."/>
            <person name="Qutob D."/>
            <person name="Rehmany A."/>
            <person name="Rougon-Cardoso A."/>
            <person name="Ryden P."/>
            <person name="Torto-Alalibo T."/>
            <person name="Studholme D."/>
            <person name="Wang Y."/>
            <person name="Win J."/>
            <person name="Wood J."/>
            <person name="Clifton S.W."/>
            <person name="Rogers J."/>
            <person name="Van den Ackerveken G."/>
            <person name="Jones J.D."/>
            <person name="McDowell J.M."/>
            <person name="Beynon J."/>
            <person name="Tyler B.M."/>
        </authorList>
    </citation>
    <scope>NUCLEOTIDE SEQUENCE [LARGE SCALE GENOMIC DNA]</scope>
    <source>
        <strain evidence="2">Emoy2</strain>
    </source>
</reference>